<dbReference type="FunFam" id="3.40.1190.20:FF:000003">
    <property type="entry name" value="Phosphomethylpyrimidine kinase ThiD"/>
    <property type="match status" value="1"/>
</dbReference>
<keyword evidence="9" id="KW-0784">Thiamine biosynthesis</keyword>
<dbReference type="EMBL" id="RBXO01000001">
    <property type="protein sequence ID" value="RKT52265.1"/>
    <property type="molecule type" value="Genomic_DNA"/>
</dbReference>
<comment type="catalytic activity">
    <reaction evidence="2">
        <text>4-amino-2-methyl-5-(phosphooxymethyl)pyrimidine + ATP = 4-amino-2-methyl-5-(diphosphooxymethyl)pyrimidine + ADP</text>
        <dbReference type="Rhea" id="RHEA:19893"/>
        <dbReference type="ChEBI" id="CHEBI:30616"/>
        <dbReference type="ChEBI" id="CHEBI:57841"/>
        <dbReference type="ChEBI" id="CHEBI:58354"/>
        <dbReference type="ChEBI" id="CHEBI:456216"/>
        <dbReference type="EC" id="2.7.4.7"/>
    </reaction>
</comment>
<dbReference type="GO" id="GO:0009228">
    <property type="term" value="P:thiamine biosynthetic process"/>
    <property type="evidence" value="ECO:0007669"/>
    <property type="project" value="UniProtKB-KW"/>
</dbReference>
<comment type="function">
    <text evidence="3">Catalyzes the phosphorylation of hydroxymethylpyrimidine phosphate (HMP-P) to HMP-PP, and of HMP to HMP-P.</text>
</comment>
<reference evidence="11 12" key="1">
    <citation type="submission" date="2018-10" db="EMBL/GenBank/DDBJ databases">
        <title>Sequencing the genomes of 1000 actinobacteria strains.</title>
        <authorList>
            <person name="Klenk H.-P."/>
        </authorList>
    </citation>
    <scope>NUCLEOTIDE SEQUENCE [LARGE SCALE GENOMIC DNA]</scope>
    <source>
        <strain evidence="11 12">DSM 43800</strain>
    </source>
</reference>
<dbReference type="InterPro" id="IPR013749">
    <property type="entry name" value="PM/HMP-P_kinase-1"/>
</dbReference>
<sequence>MAVAPPKVLTIAGSDSGGGAGLQADLRALFACGVHGMTAVTAVTVQNSLGVTGYTEIPPEVVAGQIEAVATDIGVDAAKTGMLASAAIIEAVALACDRVHIGRAIPFVVDPVAASMHGQQLLADSALDALRGLLFPRATLITPNLDEVRLLTGIDVRDHADQRKAAEALHEYGPEWVLVKGGHLWDDPGCLDVLYNGSEFIEYPGPRYDVKDTHGSGDTLASAIASRLARGEDVPTAVRFGKRFIVRSVAAAYPLGGGVGPVSPLWRLGAAGVDGGFEGGVEGGPEGEGGPEEV</sequence>
<gene>
    <name evidence="11" type="ORF">C8E97_0774</name>
</gene>
<evidence type="ECO:0000256" key="6">
    <source>
        <dbReference type="ARBA" id="ARBA00022741"/>
    </source>
</evidence>
<keyword evidence="12" id="KW-1185">Reference proteome</keyword>
<dbReference type="NCBIfam" id="TIGR00097">
    <property type="entry name" value="HMP-P_kinase"/>
    <property type="match status" value="1"/>
</dbReference>
<dbReference type="GO" id="GO:0009229">
    <property type="term" value="P:thiamine diphosphate biosynthetic process"/>
    <property type="evidence" value="ECO:0007669"/>
    <property type="project" value="UniProtKB-UniPathway"/>
</dbReference>
<proteinExistence type="predicted"/>
<dbReference type="GO" id="GO:0008902">
    <property type="term" value="F:hydroxymethylpyrimidine kinase activity"/>
    <property type="evidence" value="ECO:0007669"/>
    <property type="project" value="UniProtKB-EC"/>
</dbReference>
<evidence type="ECO:0000256" key="5">
    <source>
        <dbReference type="ARBA" id="ARBA00022679"/>
    </source>
</evidence>
<evidence type="ECO:0000313" key="12">
    <source>
        <dbReference type="Proteomes" id="UP000282084"/>
    </source>
</evidence>
<evidence type="ECO:0000256" key="8">
    <source>
        <dbReference type="ARBA" id="ARBA00022840"/>
    </source>
</evidence>
<dbReference type="Proteomes" id="UP000282084">
    <property type="component" value="Unassembled WGS sequence"/>
</dbReference>
<comment type="caution">
    <text evidence="11">The sequence shown here is derived from an EMBL/GenBank/DDBJ whole genome shotgun (WGS) entry which is preliminary data.</text>
</comment>
<keyword evidence="7 11" id="KW-0418">Kinase</keyword>
<evidence type="ECO:0000256" key="2">
    <source>
        <dbReference type="ARBA" id="ARBA00000565"/>
    </source>
</evidence>
<evidence type="ECO:0000256" key="3">
    <source>
        <dbReference type="ARBA" id="ARBA00003848"/>
    </source>
</evidence>
<organism evidence="11 12">
    <name type="scientific">Saccharothrix australiensis</name>
    <dbReference type="NCBI Taxonomy" id="2072"/>
    <lineage>
        <taxon>Bacteria</taxon>
        <taxon>Bacillati</taxon>
        <taxon>Actinomycetota</taxon>
        <taxon>Actinomycetes</taxon>
        <taxon>Pseudonocardiales</taxon>
        <taxon>Pseudonocardiaceae</taxon>
        <taxon>Saccharothrix</taxon>
    </lineage>
</organism>
<keyword evidence="8" id="KW-0067">ATP-binding</keyword>
<evidence type="ECO:0000259" key="10">
    <source>
        <dbReference type="Pfam" id="PF08543"/>
    </source>
</evidence>
<dbReference type="UniPathway" id="UPA00060">
    <property type="reaction ID" value="UER00138"/>
</dbReference>
<dbReference type="InterPro" id="IPR002173">
    <property type="entry name" value="Carboh/pur_kinase_PfkB_CS"/>
</dbReference>
<dbReference type="RefSeq" id="WP_121001684.1">
    <property type="nucleotide sequence ID" value="NZ_RBXO01000001.1"/>
</dbReference>
<evidence type="ECO:0000256" key="9">
    <source>
        <dbReference type="ARBA" id="ARBA00022977"/>
    </source>
</evidence>
<dbReference type="GO" id="GO:0005829">
    <property type="term" value="C:cytosol"/>
    <property type="evidence" value="ECO:0007669"/>
    <property type="project" value="TreeGrafter"/>
</dbReference>
<dbReference type="PROSITE" id="PS00584">
    <property type="entry name" value="PFKB_KINASES_2"/>
    <property type="match status" value="1"/>
</dbReference>
<keyword evidence="5" id="KW-0808">Transferase</keyword>
<feature type="domain" description="Pyridoxamine kinase/Phosphomethylpyrimidine kinase" evidence="10">
    <location>
        <begin position="15"/>
        <end position="262"/>
    </location>
</feature>
<accession>A0A495VV73</accession>
<dbReference type="GO" id="GO:0008972">
    <property type="term" value="F:phosphomethylpyrimidine kinase activity"/>
    <property type="evidence" value="ECO:0007669"/>
    <property type="project" value="UniProtKB-EC"/>
</dbReference>
<dbReference type="InterPro" id="IPR029056">
    <property type="entry name" value="Ribokinase-like"/>
</dbReference>
<evidence type="ECO:0000313" key="11">
    <source>
        <dbReference type="EMBL" id="RKT52265.1"/>
    </source>
</evidence>
<keyword evidence="6" id="KW-0547">Nucleotide-binding</keyword>
<comment type="pathway">
    <text evidence="4">Cofactor biosynthesis; thiamine diphosphate biosynthesis; 4-amino-2-methyl-5-diphosphomethylpyrimidine from 5-amino-1-(5-phospho-D-ribosyl)imidazole: step 3/3.</text>
</comment>
<evidence type="ECO:0000256" key="1">
    <source>
        <dbReference type="ARBA" id="ARBA00000151"/>
    </source>
</evidence>
<dbReference type="CDD" id="cd01169">
    <property type="entry name" value="HMPP_kinase"/>
    <property type="match status" value="1"/>
</dbReference>
<dbReference type="PANTHER" id="PTHR20858:SF17">
    <property type="entry name" value="HYDROXYMETHYLPYRIMIDINE_PHOSPHOMETHYLPYRIMIDINE KINASE THI20-RELATED"/>
    <property type="match status" value="1"/>
</dbReference>
<comment type="catalytic activity">
    <reaction evidence="1">
        <text>4-amino-5-hydroxymethyl-2-methylpyrimidine + ATP = 4-amino-2-methyl-5-(phosphooxymethyl)pyrimidine + ADP + H(+)</text>
        <dbReference type="Rhea" id="RHEA:23096"/>
        <dbReference type="ChEBI" id="CHEBI:15378"/>
        <dbReference type="ChEBI" id="CHEBI:16892"/>
        <dbReference type="ChEBI" id="CHEBI:30616"/>
        <dbReference type="ChEBI" id="CHEBI:58354"/>
        <dbReference type="ChEBI" id="CHEBI:456216"/>
        <dbReference type="EC" id="2.7.1.49"/>
    </reaction>
</comment>
<dbReference type="InterPro" id="IPR004399">
    <property type="entry name" value="HMP/HMP-P_kinase_dom"/>
</dbReference>
<dbReference type="GO" id="GO:0005524">
    <property type="term" value="F:ATP binding"/>
    <property type="evidence" value="ECO:0007669"/>
    <property type="project" value="UniProtKB-KW"/>
</dbReference>
<dbReference type="AlphaFoldDB" id="A0A495VV73"/>
<dbReference type="PANTHER" id="PTHR20858">
    <property type="entry name" value="PHOSPHOMETHYLPYRIMIDINE KINASE"/>
    <property type="match status" value="1"/>
</dbReference>
<dbReference type="Pfam" id="PF08543">
    <property type="entry name" value="Phos_pyr_kin"/>
    <property type="match status" value="1"/>
</dbReference>
<name>A0A495VV73_9PSEU</name>
<protein>
    <submittedName>
        <fullName evidence="11">Hydroxymethylpyrimidine/phosphomethylpyrimidine kinase</fullName>
    </submittedName>
</protein>
<evidence type="ECO:0000256" key="4">
    <source>
        <dbReference type="ARBA" id="ARBA00004769"/>
    </source>
</evidence>
<dbReference type="Gene3D" id="3.40.1190.20">
    <property type="match status" value="1"/>
</dbReference>
<dbReference type="OrthoDB" id="34166at2"/>
<dbReference type="SUPFAM" id="SSF53613">
    <property type="entry name" value="Ribokinase-like"/>
    <property type="match status" value="1"/>
</dbReference>
<evidence type="ECO:0000256" key="7">
    <source>
        <dbReference type="ARBA" id="ARBA00022777"/>
    </source>
</evidence>